<feature type="domain" description="IclR-ED" evidence="5">
    <location>
        <begin position="83"/>
        <end position="261"/>
    </location>
</feature>
<accession>A0A1H7RVE5</accession>
<organism evidence="6 7">
    <name type="scientific">Atopomonas hussainii</name>
    <dbReference type="NCBI Taxonomy" id="1429083"/>
    <lineage>
        <taxon>Bacteria</taxon>
        <taxon>Pseudomonadati</taxon>
        <taxon>Pseudomonadota</taxon>
        <taxon>Gammaproteobacteria</taxon>
        <taxon>Pseudomonadales</taxon>
        <taxon>Pseudomonadaceae</taxon>
        <taxon>Atopomonas</taxon>
    </lineage>
</organism>
<dbReference type="CDD" id="cd00090">
    <property type="entry name" value="HTH_ARSR"/>
    <property type="match status" value="1"/>
</dbReference>
<dbReference type="InterPro" id="IPR014757">
    <property type="entry name" value="Tscrpt_reg_IclR_C"/>
</dbReference>
<name>A0A1H7RVE5_9GAMM</name>
<evidence type="ECO:0000259" key="4">
    <source>
        <dbReference type="PROSITE" id="PS51077"/>
    </source>
</evidence>
<dbReference type="InterPro" id="IPR036388">
    <property type="entry name" value="WH-like_DNA-bd_sf"/>
</dbReference>
<dbReference type="Pfam" id="PF01614">
    <property type="entry name" value="IclR_C"/>
    <property type="match status" value="1"/>
</dbReference>
<evidence type="ECO:0000313" key="6">
    <source>
        <dbReference type="EMBL" id="SEL64233.1"/>
    </source>
</evidence>
<dbReference type="GO" id="GO:0045892">
    <property type="term" value="P:negative regulation of DNA-templated transcription"/>
    <property type="evidence" value="ECO:0007669"/>
    <property type="project" value="TreeGrafter"/>
</dbReference>
<dbReference type="EMBL" id="FOAS01000016">
    <property type="protein sequence ID" value="SEL64233.1"/>
    <property type="molecule type" value="Genomic_DNA"/>
</dbReference>
<dbReference type="SMART" id="SM00346">
    <property type="entry name" value="HTH_ICLR"/>
    <property type="match status" value="1"/>
</dbReference>
<dbReference type="PANTHER" id="PTHR30136">
    <property type="entry name" value="HELIX-TURN-HELIX TRANSCRIPTIONAL REGULATOR, ICLR FAMILY"/>
    <property type="match status" value="1"/>
</dbReference>
<dbReference type="SUPFAM" id="SSF46785">
    <property type="entry name" value="Winged helix' DNA-binding domain"/>
    <property type="match status" value="1"/>
</dbReference>
<proteinExistence type="predicted"/>
<keyword evidence="3" id="KW-0804">Transcription</keyword>
<protein>
    <submittedName>
        <fullName evidence="6">Transcriptional regulator, IclR family</fullName>
    </submittedName>
</protein>
<dbReference type="RefSeq" id="WP_074870078.1">
    <property type="nucleotide sequence ID" value="NZ_FOAS01000016.1"/>
</dbReference>
<gene>
    <name evidence="6" type="ORF">SAMN05216214_11627</name>
</gene>
<dbReference type="Proteomes" id="UP000185766">
    <property type="component" value="Unassembled WGS sequence"/>
</dbReference>
<reference evidence="6 7" key="1">
    <citation type="submission" date="2016-10" db="EMBL/GenBank/DDBJ databases">
        <authorList>
            <person name="de Groot N.N."/>
        </authorList>
    </citation>
    <scope>NUCLEOTIDE SEQUENCE [LARGE SCALE GENOMIC DNA]</scope>
    <source>
        <strain evidence="6 7">JCM 19513</strain>
    </source>
</reference>
<evidence type="ECO:0000313" key="7">
    <source>
        <dbReference type="Proteomes" id="UP000185766"/>
    </source>
</evidence>
<dbReference type="Pfam" id="PF09339">
    <property type="entry name" value="HTH_IclR"/>
    <property type="match status" value="1"/>
</dbReference>
<dbReference type="Gene3D" id="3.30.450.40">
    <property type="match status" value="1"/>
</dbReference>
<dbReference type="AlphaFoldDB" id="A0A1H7RVE5"/>
<keyword evidence="2" id="KW-0238">DNA-binding</keyword>
<dbReference type="InterPro" id="IPR050707">
    <property type="entry name" value="HTH_MetabolicPath_Reg"/>
</dbReference>
<dbReference type="PROSITE" id="PS51077">
    <property type="entry name" value="HTH_ICLR"/>
    <property type="match status" value="1"/>
</dbReference>
<sequence length="261" mass="28190">MSNQQSPPPADVSRPSKGGIQVIARAAEILRVLMERPRGLSLGEIALDVGLPRSTVQRIVDALAKENLVLPATASHGVKLGPALISLGAATHFPIAEWAAPCLATLAKHCGETVDLSIVSRTNMVFLEQIPGTHRLAALSAVGVTFPFHSTANGKAALALMDENSLGKMRQRLTLERYTANTITHWDALLDELSRIRERGVAFDREENTLGICAVAKALRSPSNELVAISIPVPSVRFRDKEAYLSDLLAMELATLQSKYR</sequence>
<dbReference type="InterPro" id="IPR005471">
    <property type="entry name" value="Tscrpt_reg_IclR_N"/>
</dbReference>
<dbReference type="GO" id="GO:0003677">
    <property type="term" value="F:DNA binding"/>
    <property type="evidence" value="ECO:0007669"/>
    <property type="project" value="UniProtKB-KW"/>
</dbReference>
<feature type="domain" description="HTH iclR-type" evidence="4">
    <location>
        <begin position="20"/>
        <end position="82"/>
    </location>
</feature>
<dbReference type="InterPro" id="IPR029016">
    <property type="entry name" value="GAF-like_dom_sf"/>
</dbReference>
<dbReference type="Gene3D" id="1.10.10.10">
    <property type="entry name" value="Winged helix-like DNA-binding domain superfamily/Winged helix DNA-binding domain"/>
    <property type="match status" value="1"/>
</dbReference>
<evidence type="ECO:0000259" key="5">
    <source>
        <dbReference type="PROSITE" id="PS51078"/>
    </source>
</evidence>
<evidence type="ECO:0000256" key="2">
    <source>
        <dbReference type="ARBA" id="ARBA00023125"/>
    </source>
</evidence>
<keyword evidence="1" id="KW-0805">Transcription regulation</keyword>
<evidence type="ECO:0000256" key="3">
    <source>
        <dbReference type="ARBA" id="ARBA00023163"/>
    </source>
</evidence>
<dbReference type="PANTHER" id="PTHR30136:SF35">
    <property type="entry name" value="HTH-TYPE TRANSCRIPTIONAL REGULATOR RV1719"/>
    <property type="match status" value="1"/>
</dbReference>
<keyword evidence="7" id="KW-1185">Reference proteome</keyword>
<dbReference type="SUPFAM" id="SSF55781">
    <property type="entry name" value="GAF domain-like"/>
    <property type="match status" value="1"/>
</dbReference>
<dbReference type="InterPro" id="IPR036390">
    <property type="entry name" value="WH_DNA-bd_sf"/>
</dbReference>
<dbReference type="GO" id="GO:0003700">
    <property type="term" value="F:DNA-binding transcription factor activity"/>
    <property type="evidence" value="ECO:0007669"/>
    <property type="project" value="TreeGrafter"/>
</dbReference>
<dbReference type="InterPro" id="IPR011991">
    <property type="entry name" value="ArsR-like_HTH"/>
</dbReference>
<dbReference type="PROSITE" id="PS51078">
    <property type="entry name" value="ICLR_ED"/>
    <property type="match status" value="1"/>
</dbReference>
<evidence type="ECO:0000256" key="1">
    <source>
        <dbReference type="ARBA" id="ARBA00023015"/>
    </source>
</evidence>